<reference evidence="2" key="1">
    <citation type="journal article" date="2019" name="Int. J. Syst. Evol. Microbiol.">
        <title>The Global Catalogue of Microorganisms (GCM) 10K type strain sequencing project: providing services to taxonomists for standard genome sequencing and annotation.</title>
        <authorList>
            <consortium name="The Broad Institute Genomics Platform"/>
            <consortium name="The Broad Institute Genome Sequencing Center for Infectious Disease"/>
            <person name="Wu L."/>
            <person name="Ma J."/>
        </authorList>
    </citation>
    <scope>NUCLEOTIDE SEQUENCE [LARGE SCALE GENOMIC DNA]</scope>
    <source>
        <strain evidence="2">CCUG 57113</strain>
    </source>
</reference>
<dbReference type="Gene3D" id="3.40.50.300">
    <property type="entry name" value="P-loop containing nucleotide triphosphate hydrolases"/>
    <property type="match status" value="1"/>
</dbReference>
<accession>A0ABW0LXK5</accession>
<proteinExistence type="predicted"/>
<evidence type="ECO:0008006" key="3">
    <source>
        <dbReference type="Google" id="ProtNLM"/>
    </source>
</evidence>
<dbReference type="SUPFAM" id="SSF52540">
    <property type="entry name" value="P-loop containing nucleoside triphosphate hydrolases"/>
    <property type="match status" value="1"/>
</dbReference>
<evidence type="ECO:0000313" key="2">
    <source>
        <dbReference type="Proteomes" id="UP001596105"/>
    </source>
</evidence>
<gene>
    <name evidence="1" type="ORF">ACFPPD_14905</name>
</gene>
<dbReference type="Proteomes" id="UP001596105">
    <property type="component" value="Unassembled WGS sequence"/>
</dbReference>
<dbReference type="RefSeq" id="WP_209751880.1">
    <property type="nucleotide sequence ID" value="NZ_JBHSMH010000047.1"/>
</dbReference>
<keyword evidence="2" id="KW-1185">Reference proteome</keyword>
<comment type="caution">
    <text evidence="1">The sequence shown here is derived from an EMBL/GenBank/DDBJ whole genome shotgun (WGS) entry which is preliminary data.</text>
</comment>
<sequence length="438" mass="49612">MFKWGSKSYSLDDVFGLSEKPKEDCPTYIIRDVHEQFQYLIEHDNRHIVVYGASKQGKTWLIERYCKSYVRIGCDPKNSREMLFRAILQQLGENVGNVETNSVGEVSGEAGATAKIGIKAGIEVGTDLTGKVVGKATEGNKLTYTNINLESTDEVIRAIKENISNNFIVLENFHYLKQEVQKEFATALREFLFHNIRVIIVGVWKESTKVNALVPDLGDRVETVDIGDWTPDELRKIVSEGENALKIKISDEIVDKFIDISGRNVGMFKSVLKSFCFRNRVFKTNDRVVQLADITISEQAIQKSYEEAITPAIARIHKLASMRSGSKGLRYYIVRAILDFMSDSTVDQIVDGIPVEQVIKTIKDYNEEVFQDSNIKQELGLLHLREETIDVNYIPLFYFDSGKGKVLIVDSSLVAATRYDILNLRDVLGPKEQYIKNS</sequence>
<protein>
    <recommendedName>
        <fullName evidence="3">ATPase domain-containing protein</fullName>
    </recommendedName>
</protein>
<evidence type="ECO:0000313" key="1">
    <source>
        <dbReference type="EMBL" id="MFC5470005.1"/>
    </source>
</evidence>
<organism evidence="1 2">
    <name type="scientific">Cohnella suwonensis</name>
    <dbReference type="NCBI Taxonomy" id="696072"/>
    <lineage>
        <taxon>Bacteria</taxon>
        <taxon>Bacillati</taxon>
        <taxon>Bacillota</taxon>
        <taxon>Bacilli</taxon>
        <taxon>Bacillales</taxon>
        <taxon>Paenibacillaceae</taxon>
        <taxon>Cohnella</taxon>
    </lineage>
</organism>
<dbReference type="EMBL" id="JBHSMH010000047">
    <property type="protein sequence ID" value="MFC5470005.1"/>
    <property type="molecule type" value="Genomic_DNA"/>
</dbReference>
<dbReference type="InterPro" id="IPR027417">
    <property type="entry name" value="P-loop_NTPase"/>
</dbReference>
<name>A0ABW0LXK5_9BACL</name>